<sequence length="71" mass="7182">MSSSASSCFTRPFGDLPVARRGGQWLLTAAGGTVPADRALAAELDRFATAMAAADRAVAALSPLPLHAGGR</sequence>
<name>A0ABU7PCT9_9ACTN</name>
<keyword evidence="2" id="KW-1185">Reference proteome</keyword>
<proteinExistence type="predicted"/>
<evidence type="ECO:0000313" key="2">
    <source>
        <dbReference type="Proteomes" id="UP001344658"/>
    </source>
</evidence>
<dbReference type="Proteomes" id="UP001344658">
    <property type="component" value="Unassembled WGS sequence"/>
</dbReference>
<comment type="caution">
    <text evidence="1">The sequence shown here is derived from an EMBL/GenBank/DDBJ whole genome shotgun (WGS) entry which is preliminary data.</text>
</comment>
<dbReference type="EMBL" id="JAZEWV010000012">
    <property type="protein sequence ID" value="MEE4543633.1"/>
    <property type="molecule type" value="Genomic_DNA"/>
</dbReference>
<accession>A0ABU7PCT9</accession>
<gene>
    <name evidence="1" type="ORF">V2S66_16840</name>
</gene>
<organism evidence="1 2">
    <name type="scientific">Actinacidiphila polyblastidii</name>
    <dbReference type="NCBI Taxonomy" id="3110430"/>
    <lineage>
        <taxon>Bacteria</taxon>
        <taxon>Bacillati</taxon>
        <taxon>Actinomycetota</taxon>
        <taxon>Actinomycetes</taxon>
        <taxon>Kitasatosporales</taxon>
        <taxon>Streptomycetaceae</taxon>
        <taxon>Actinacidiphila</taxon>
    </lineage>
</organism>
<dbReference type="RefSeq" id="WP_330796256.1">
    <property type="nucleotide sequence ID" value="NZ_JAZEWV010000012.1"/>
</dbReference>
<reference evidence="1 2" key="1">
    <citation type="submission" date="2023-12" db="EMBL/GenBank/DDBJ databases">
        <title>Streptomyces sp. V4-01.</title>
        <authorList>
            <person name="Somphong A."/>
            <person name="Phongsopitanun W."/>
        </authorList>
    </citation>
    <scope>NUCLEOTIDE SEQUENCE [LARGE SCALE GENOMIC DNA]</scope>
    <source>
        <strain evidence="1 2">V4-01</strain>
    </source>
</reference>
<protein>
    <submittedName>
        <fullName evidence="1">Uncharacterized protein</fullName>
    </submittedName>
</protein>
<evidence type="ECO:0000313" key="1">
    <source>
        <dbReference type="EMBL" id="MEE4543633.1"/>
    </source>
</evidence>